<sequence>ADDQMKDDKFEEGKHSLKTIKTKERDSRLSSALPRKVYNIQGSHRDVEVNLEVDVVKDESNEVFINEEEDFADDQMKDDKFEEGKHSLKTIKTKERDSRLSSALPRKVYNIQGSHRDVEVNLEVDVVKDESNEVFINEEEDFADDQMKD</sequence>
<organism evidence="2">
    <name type="scientific">Pectinophora gossypiella</name>
    <name type="common">Cotton pink bollworm</name>
    <name type="synonym">Depressaria gossypiella</name>
    <dbReference type="NCBI Taxonomy" id="13191"/>
    <lineage>
        <taxon>Eukaryota</taxon>
        <taxon>Metazoa</taxon>
        <taxon>Ecdysozoa</taxon>
        <taxon>Arthropoda</taxon>
        <taxon>Hexapoda</taxon>
        <taxon>Insecta</taxon>
        <taxon>Pterygota</taxon>
        <taxon>Neoptera</taxon>
        <taxon>Endopterygota</taxon>
        <taxon>Lepidoptera</taxon>
        <taxon>Glossata</taxon>
        <taxon>Ditrysia</taxon>
        <taxon>Gelechioidea</taxon>
        <taxon>Gelechiidae</taxon>
        <taxon>Apatetrinae</taxon>
        <taxon>Pectinophora</taxon>
    </lineage>
</organism>
<feature type="non-terminal residue" evidence="2">
    <location>
        <position position="1"/>
    </location>
</feature>
<feature type="region of interest" description="Disordered" evidence="1">
    <location>
        <begin position="1"/>
        <end position="26"/>
    </location>
</feature>
<proteinExistence type="predicted"/>
<gene>
    <name evidence="2" type="ORF">g.3373</name>
</gene>
<evidence type="ECO:0000313" key="2">
    <source>
        <dbReference type="EMBL" id="JAT88765.1"/>
    </source>
</evidence>
<reference evidence="2" key="1">
    <citation type="submission" date="2015-09" db="EMBL/GenBank/DDBJ databases">
        <title>De novo assembly of Pectinophora gossypiella (Pink Bollworm) gut transcriptome.</title>
        <authorList>
            <person name="Tassone E.E."/>
        </authorList>
    </citation>
    <scope>NUCLEOTIDE SEQUENCE</scope>
</reference>
<feature type="non-terminal residue" evidence="2">
    <location>
        <position position="149"/>
    </location>
</feature>
<dbReference type="EMBL" id="GDQN01002289">
    <property type="protein sequence ID" value="JAT88765.1"/>
    <property type="molecule type" value="Transcribed_RNA"/>
</dbReference>
<name>A0A1E1WP45_PECGO</name>
<protein>
    <submittedName>
        <fullName evidence="2">Uncharacterized protein</fullName>
    </submittedName>
</protein>
<accession>A0A1E1WP45</accession>
<dbReference type="OrthoDB" id="654211at2759"/>
<dbReference type="AlphaFoldDB" id="A0A1E1WP45"/>
<evidence type="ECO:0000256" key="1">
    <source>
        <dbReference type="SAM" id="MobiDB-lite"/>
    </source>
</evidence>